<feature type="compositionally biased region" description="Low complexity" evidence="2">
    <location>
        <begin position="1"/>
        <end position="12"/>
    </location>
</feature>
<dbReference type="CDD" id="cd02440">
    <property type="entry name" value="AdoMet_MTases"/>
    <property type="match status" value="1"/>
</dbReference>
<dbReference type="Gene3D" id="3.40.50.150">
    <property type="entry name" value="Vaccinia Virus protein VP39"/>
    <property type="match status" value="1"/>
</dbReference>
<feature type="region of interest" description="Disordered" evidence="2">
    <location>
        <begin position="372"/>
        <end position="413"/>
    </location>
</feature>
<dbReference type="AlphaFoldDB" id="A0A2K3DDM0"/>
<evidence type="ECO:0000256" key="2">
    <source>
        <dbReference type="SAM" id="MobiDB-lite"/>
    </source>
</evidence>
<reference evidence="4 5" key="1">
    <citation type="journal article" date="2007" name="Science">
        <title>The Chlamydomonas genome reveals the evolution of key animal and plant functions.</title>
        <authorList>
            <person name="Merchant S.S."/>
            <person name="Prochnik S.E."/>
            <person name="Vallon O."/>
            <person name="Harris E.H."/>
            <person name="Karpowicz S.J."/>
            <person name="Witman G.B."/>
            <person name="Terry A."/>
            <person name="Salamov A."/>
            <person name="Fritz-Laylin L.K."/>
            <person name="Marechal-Drouard L."/>
            <person name="Marshall W.F."/>
            <person name="Qu L.H."/>
            <person name="Nelson D.R."/>
            <person name="Sanderfoot A.A."/>
            <person name="Spalding M.H."/>
            <person name="Kapitonov V.V."/>
            <person name="Ren Q."/>
            <person name="Ferris P."/>
            <person name="Lindquist E."/>
            <person name="Shapiro H."/>
            <person name="Lucas S.M."/>
            <person name="Grimwood J."/>
            <person name="Schmutz J."/>
            <person name="Cardol P."/>
            <person name="Cerutti H."/>
            <person name="Chanfreau G."/>
            <person name="Chen C.L."/>
            <person name="Cognat V."/>
            <person name="Croft M.T."/>
            <person name="Dent R."/>
            <person name="Dutcher S."/>
            <person name="Fernandez E."/>
            <person name="Fukuzawa H."/>
            <person name="Gonzalez-Ballester D."/>
            <person name="Gonzalez-Halphen D."/>
            <person name="Hallmann A."/>
            <person name="Hanikenne M."/>
            <person name="Hippler M."/>
            <person name="Inwood W."/>
            <person name="Jabbari K."/>
            <person name="Kalanon M."/>
            <person name="Kuras R."/>
            <person name="Lefebvre P.A."/>
            <person name="Lemaire S.D."/>
            <person name="Lobanov A.V."/>
            <person name="Lohr M."/>
            <person name="Manuell A."/>
            <person name="Meier I."/>
            <person name="Mets L."/>
            <person name="Mittag M."/>
            <person name="Mittelmeier T."/>
            <person name="Moroney J.V."/>
            <person name="Moseley J."/>
            <person name="Napoli C."/>
            <person name="Nedelcu A.M."/>
            <person name="Niyogi K."/>
            <person name="Novoselov S.V."/>
            <person name="Paulsen I.T."/>
            <person name="Pazour G."/>
            <person name="Purton S."/>
            <person name="Ral J.P."/>
            <person name="Riano-Pachon D.M."/>
            <person name="Riekhof W."/>
            <person name="Rymarquis L."/>
            <person name="Schroda M."/>
            <person name="Stern D."/>
            <person name="Umen J."/>
            <person name="Willows R."/>
            <person name="Wilson N."/>
            <person name="Zimmer S.L."/>
            <person name="Allmer J."/>
            <person name="Balk J."/>
            <person name="Bisova K."/>
            <person name="Chen C.J."/>
            <person name="Elias M."/>
            <person name="Gendler K."/>
            <person name="Hauser C."/>
            <person name="Lamb M.R."/>
            <person name="Ledford H."/>
            <person name="Long J.C."/>
            <person name="Minagawa J."/>
            <person name="Page M.D."/>
            <person name="Pan J."/>
            <person name="Pootakham W."/>
            <person name="Roje S."/>
            <person name="Rose A."/>
            <person name="Stahlberg E."/>
            <person name="Terauchi A.M."/>
            <person name="Yang P."/>
            <person name="Ball S."/>
            <person name="Bowler C."/>
            <person name="Dieckmann C.L."/>
            <person name="Gladyshev V.N."/>
            <person name="Green P."/>
            <person name="Jorgensen R."/>
            <person name="Mayfield S."/>
            <person name="Mueller-Roeber B."/>
            <person name="Rajamani S."/>
            <person name="Sayre R.T."/>
            <person name="Brokstein P."/>
            <person name="Dubchak I."/>
            <person name="Goodstein D."/>
            <person name="Hornick L."/>
            <person name="Huang Y.W."/>
            <person name="Jhaveri J."/>
            <person name="Luo Y."/>
            <person name="Martinez D."/>
            <person name="Ngau W.C."/>
            <person name="Otillar B."/>
            <person name="Poliakov A."/>
            <person name="Porter A."/>
            <person name="Szajkowski L."/>
            <person name="Werner G."/>
            <person name="Zhou K."/>
            <person name="Grigoriev I.V."/>
            <person name="Rokhsar D.S."/>
            <person name="Grossman A.R."/>
        </authorList>
    </citation>
    <scope>NUCLEOTIDE SEQUENCE [LARGE SCALE GENOMIC DNA]</scope>
    <source>
        <strain evidence="5">CC-503</strain>
    </source>
</reference>
<dbReference type="GeneID" id="5720045"/>
<dbReference type="InterPro" id="IPR029063">
    <property type="entry name" value="SAM-dependent_MTases_sf"/>
</dbReference>
<dbReference type="ExpressionAtlas" id="A0A2K3DDM0">
    <property type="expression patterns" value="baseline and differential"/>
</dbReference>
<evidence type="ECO:0000256" key="1">
    <source>
        <dbReference type="ARBA" id="ARBA00022679"/>
    </source>
</evidence>
<dbReference type="InterPro" id="IPR041698">
    <property type="entry name" value="Methyltransf_25"/>
</dbReference>
<dbReference type="Gramene" id="PNW78630">
    <property type="protein sequence ID" value="PNW78630"/>
    <property type="gene ID" value="CHLRE_09g389200v5"/>
</dbReference>
<keyword evidence="1" id="KW-0808">Transferase</keyword>
<evidence type="ECO:0000313" key="5">
    <source>
        <dbReference type="Proteomes" id="UP000006906"/>
    </source>
</evidence>
<feature type="compositionally biased region" description="Polar residues" evidence="2">
    <location>
        <begin position="13"/>
        <end position="24"/>
    </location>
</feature>
<dbReference type="KEGG" id="cre:CHLRE_09g389200v5"/>
<dbReference type="Pfam" id="PF13649">
    <property type="entry name" value="Methyltransf_25"/>
    <property type="match status" value="1"/>
</dbReference>
<dbReference type="PANTHER" id="PTHR43861">
    <property type="entry name" value="TRANS-ACONITATE 2-METHYLTRANSFERASE-RELATED"/>
    <property type="match status" value="1"/>
</dbReference>
<feature type="domain" description="Methyltransferase" evidence="3">
    <location>
        <begin position="89"/>
        <end position="186"/>
    </location>
</feature>
<dbReference type="GO" id="GO:0008168">
    <property type="term" value="F:methyltransferase activity"/>
    <property type="evidence" value="ECO:0000318"/>
    <property type="project" value="GO_Central"/>
</dbReference>
<sequence length="474" mass="47608">MSTASSSASSSSHTPGGDTSTRPGASNAEAADVLARCTAPHTDAATYQRLVVSSFDALTATPDANADPIADTLARRMLSHAQLRRGQRVLDLATGTGLFAVAAGRVVGSAPGSVLSLDISPGMVDLARRNVKTSGLRNIEVRQADVESTDLPPAAYDLITASAALPYMYCPGAALARWRRWLRPNGRLVMNTFKSPYDPECGLLYELAAAHGLGAVLVDPLAAAGGDAEGVRRLLEAAGYKRVQVTEESMEVLAPAASAREYAEAMWASSVSSPHHCLEQLLVQQQQQPDDSSTGSPATNSAATSTLAASASSAGAAGQGTGPAAAGPRDRGAAMGSGRGAGAPGVSAAAMAAAAAASAKAPASVGVGGLRAGKAAGGSRSQPKPLGGSGPALGPKLQPGGRQGTQQAAESAARVAAAPAASVPASAPAAIDPAAVQRLRDEFLTAAERSAKKRLRSGAVRTTVHVLWAVAYAS</sequence>
<evidence type="ECO:0000313" key="4">
    <source>
        <dbReference type="EMBL" id="PNW78630.1"/>
    </source>
</evidence>
<dbReference type="OrthoDB" id="6329284at2759"/>
<dbReference type="STRING" id="3055.A0A2K3DDM0"/>
<feature type="compositionally biased region" description="Low complexity" evidence="2">
    <location>
        <begin position="284"/>
        <end position="327"/>
    </location>
</feature>
<dbReference type="SUPFAM" id="SSF53335">
    <property type="entry name" value="S-adenosyl-L-methionine-dependent methyltransferases"/>
    <property type="match status" value="1"/>
</dbReference>
<gene>
    <name evidence="4" type="ORF">CHLRE_09g389200v5</name>
</gene>
<dbReference type="RefSeq" id="XP_001694438.2">
    <property type="nucleotide sequence ID" value="XM_001694386.2"/>
</dbReference>
<keyword evidence="5" id="KW-1185">Reference proteome</keyword>
<dbReference type="InParanoid" id="A0A2K3DDM0"/>
<dbReference type="Proteomes" id="UP000006906">
    <property type="component" value="Chromosome 9"/>
</dbReference>
<organism evidence="4 5">
    <name type="scientific">Chlamydomonas reinhardtii</name>
    <name type="common">Chlamydomonas smithii</name>
    <dbReference type="NCBI Taxonomy" id="3055"/>
    <lineage>
        <taxon>Eukaryota</taxon>
        <taxon>Viridiplantae</taxon>
        <taxon>Chlorophyta</taxon>
        <taxon>core chlorophytes</taxon>
        <taxon>Chlorophyceae</taxon>
        <taxon>CS clade</taxon>
        <taxon>Chlamydomonadales</taxon>
        <taxon>Chlamydomonadaceae</taxon>
        <taxon>Chlamydomonas</taxon>
    </lineage>
</organism>
<accession>A0A2K3DDM0</accession>
<dbReference type="PaxDb" id="3055-EDP02433"/>
<name>A0A2K3DDM0_CHLRE</name>
<dbReference type="EMBL" id="CM008970">
    <property type="protein sequence ID" value="PNW78630.1"/>
    <property type="molecule type" value="Genomic_DNA"/>
</dbReference>
<evidence type="ECO:0000259" key="3">
    <source>
        <dbReference type="Pfam" id="PF13649"/>
    </source>
</evidence>
<feature type="region of interest" description="Disordered" evidence="2">
    <location>
        <begin position="1"/>
        <end position="27"/>
    </location>
</feature>
<feature type="region of interest" description="Disordered" evidence="2">
    <location>
        <begin position="284"/>
        <end position="344"/>
    </location>
</feature>
<protein>
    <recommendedName>
        <fullName evidence="3">Methyltransferase domain-containing protein</fullName>
    </recommendedName>
</protein>
<proteinExistence type="predicted"/>